<dbReference type="Proteomes" id="UP001218188">
    <property type="component" value="Unassembled WGS sequence"/>
</dbReference>
<keyword evidence="2" id="KW-1185">Reference proteome</keyword>
<dbReference type="AlphaFoldDB" id="A0AAD6WP55"/>
<gene>
    <name evidence="1" type="ORF">C8F04DRAFT_1243205</name>
</gene>
<dbReference type="EMBL" id="JARJCM010000336">
    <property type="protein sequence ID" value="KAJ7018561.1"/>
    <property type="molecule type" value="Genomic_DNA"/>
</dbReference>
<name>A0AAD6WP55_9AGAR</name>
<organism evidence="1 2">
    <name type="scientific">Mycena alexandri</name>
    <dbReference type="NCBI Taxonomy" id="1745969"/>
    <lineage>
        <taxon>Eukaryota</taxon>
        <taxon>Fungi</taxon>
        <taxon>Dikarya</taxon>
        <taxon>Basidiomycota</taxon>
        <taxon>Agaricomycotina</taxon>
        <taxon>Agaricomycetes</taxon>
        <taxon>Agaricomycetidae</taxon>
        <taxon>Agaricales</taxon>
        <taxon>Marasmiineae</taxon>
        <taxon>Mycenaceae</taxon>
        <taxon>Mycena</taxon>
    </lineage>
</organism>
<comment type="caution">
    <text evidence="1">The sequence shown here is derived from an EMBL/GenBank/DDBJ whole genome shotgun (WGS) entry which is preliminary data.</text>
</comment>
<evidence type="ECO:0000313" key="2">
    <source>
        <dbReference type="Proteomes" id="UP001218188"/>
    </source>
</evidence>
<accession>A0AAD6WP55</accession>
<protein>
    <submittedName>
        <fullName evidence="1">Uncharacterized protein</fullName>
    </submittedName>
</protein>
<reference evidence="1" key="1">
    <citation type="submission" date="2023-03" db="EMBL/GenBank/DDBJ databases">
        <title>Massive genome expansion in bonnet fungi (Mycena s.s.) driven by repeated elements and novel gene families across ecological guilds.</title>
        <authorList>
            <consortium name="Lawrence Berkeley National Laboratory"/>
            <person name="Harder C.B."/>
            <person name="Miyauchi S."/>
            <person name="Viragh M."/>
            <person name="Kuo A."/>
            <person name="Thoen E."/>
            <person name="Andreopoulos B."/>
            <person name="Lu D."/>
            <person name="Skrede I."/>
            <person name="Drula E."/>
            <person name="Henrissat B."/>
            <person name="Morin E."/>
            <person name="Kohler A."/>
            <person name="Barry K."/>
            <person name="LaButti K."/>
            <person name="Morin E."/>
            <person name="Salamov A."/>
            <person name="Lipzen A."/>
            <person name="Mereny Z."/>
            <person name="Hegedus B."/>
            <person name="Baldrian P."/>
            <person name="Stursova M."/>
            <person name="Weitz H."/>
            <person name="Taylor A."/>
            <person name="Grigoriev I.V."/>
            <person name="Nagy L.G."/>
            <person name="Martin F."/>
            <person name="Kauserud H."/>
        </authorList>
    </citation>
    <scope>NUCLEOTIDE SEQUENCE</scope>
    <source>
        <strain evidence="1">CBHHK200</strain>
    </source>
</reference>
<sequence>MPEARTLPGSSVVRDWVLADIRSRGLIKAEAIAARAADKRTGKETEKFHARVGMDKPVSKYDNKHCFKRFSALQSCTGTPKLFIAGNCRNKLERNLPELMQCPGYEKTYCRIDFSWSLTGRPMRPPSCPTQNQRAQFRRKRAHMSPSLFVPQAATNKAPRFIAATQNAGRSNLPGNDGKMVCAQCGGEPDEDEEACTECGLWGCRTLKFKSDSGEDDRTGSRSILQLNAFLNFPKIDQPTGRAREEEQVLRSPKRLMAGVYETRRERLRPHAGPIRQELSEIEKHTTWAGRKTSEWRDCPAIYQALRGLDDMMIRYLASWKMGASANPDSTMGAM</sequence>
<proteinExistence type="predicted"/>
<evidence type="ECO:0000313" key="1">
    <source>
        <dbReference type="EMBL" id="KAJ7018561.1"/>
    </source>
</evidence>